<dbReference type="EMBL" id="JAJVDC020000032">
    <property type="protein sequence ID" value="KAL1632274.1"/>
    <property type="molecule type" value="Genomic_DNA"/>
</dbReference>
<accession>A0ABR3SY57</accession>
<dbReference type="PANTHER" id="PTHR37534:SF9">
    <property type="entry name" value="ZN(II)2CYS6 TRANSCRIPTION FACTOR (EUROFUNG)"/>
    <property type="match status" value="1"/>
</dbReference>
<proteinExistence type="predicted"/>
<feature type="region of interest" description="Disordered" evidence="3">
    <location>
        <begin position="152"/>
        <end position="200"/>
    </location>
</feature>
<evidence type="ECO:0000313" key="6">
    <source>
        <dbReference type="Proteomes" id="UP001521116"/>
    </source>
</evidence>
<evidence type="ECO:0000256" key="3">
    <source>
        <dbReference type="SAM" id="MobiDB-lite"/>
    </source>
</evidence>
<gene>
    <name evidence="5" type="primary">POB3_1</name>
    <name evidence="5" type="ORF">SLS56_003854</name>
</gene>
<feature type="region of interest" description="Disordered" evidence="3">
    <location>
        <begin position="370"/>
        <end position="396"/>
    </location>
</feature>
<dbReference type="SUPFAM" id="SSF57701">
    <property type="entry name" value="Zn2/Cys6 DNA-binding domain"/>
    <property type="match status" value="1"/>
</dbReference>
<feature type="domain" description="Zn(2)-C6 fungal-type" evidence="4">
    <location>
        <begin position="5"/>
        <end position="31"/>
    </location>
</feature>
<feature type="compositionally biased region" description="Polar residues" evidence="3">
    <location>
        <begin position="793"/>
        <end position="811"/>
    </location>
</feature>
<feature type="region of interest" description="Disordered" evidence="3">
    <location>
        <begin position="751"/>
        <end position="815"/>
    </location>
</feature>
<protein>
    <submittedName>
        <fullName evidence="5">FACT complex subunit</fullName>
    </submittedName>
</protein>
<dbReference type="Pfam" id="PF00172">
    <property type="entry name" value="Zn_clus"/>
    <property type="match status" value="1"/>
</dbReference>
<feature type="compositionally biased region" description="Basic and acidic residues" evidence="3">
    <location>
        <begin position="767"/>
        <end position="789"/>
    </location>
</feature>
<dbReference type="CDD" id="cd00067">
    <property type="entry name" value="GAL4"/>
    <property type="match status" value="1"/>
</dbReference>
<dbReference type="Proteomes" id="UP001521116">
    <property type="component" value="Unassembled WGS sequence"/>
</dbReference>
<dbReference type="PROSITE" id="PS50048">
    <property type="entry name" value="ZN2_CY6_FUNGAL_2"/>
    <property type="match status" value="1"/>
</dbReference>
<feature type="region of interest" description="Disordered" evidence="3">
    <location>
        <begin position="975"/>
        <end position="1032"/>
    </location>
</feature>
<evidence type="ECO:0000259" key="4">
    <source>
        <dbReference type="PROSITE" id="PS50048"/>
    </source>
</evidence>
<evidence type="ECO:0000256" key="1">
    <source>
        <dbReference type="ARBA" id="ARBA00004123"/>
    </source>
</evidence>
<comment type="subcellular location">
    <subcellularLocation>
        <location evidence="1">Nucleus</location>
    </subcellularLocation>
</comment>
<dbReference type="InterPro" id="IPR036864">
    <property type="entry name" value="Zn2-C6_fun-type_DNA-bd_sf"/>
</dbReference>
<evidence type="ECO:0000313" key="5">
    <source>
        <dbReference type="EMBL" id="KAL1632274.1"/>
    </source>
</evidence>
<comment type="caution">
    <text evidence="5">The sequence shown here is derived from an EMBL/GenBank/DDBJ whole genome shotgun (WGS) entry which is preliminary data.</text>
</comment>
<feature type="compositionally biased region" description="Polar residues" evidence="3">
    <location>
        <begin position="117"/>
        <end position="133"/>
    </location>
</feature>
<dbReference type="Pfam" id="PF11951">
    <property type="entry name" value="Fungal_trans_2"/>
    <property type="match status" value="1"/>
</dbReference>
<sequence length="1058" mass="115887">MSQTCRLRKLKCDERKPVCGPCTKANRECVFNSGLIFRHQQNASMNGTASGGEQGLKGFYAYKNTFGHDAVWLDIPKQVRFWNTTDPYNEPMSPESEASPGTAPEQPAPTHPDATSIPWSLSDPFTQPDSQSPAHALHALSAVATGDHFAYLHPPVGRHDSTPVPDAPLRSSASLSGMHPPTPLARQSIDSPISPPVSMTSTTTNHNIDFILNHPAAASPPLDPSLQSPYAHSARDVMHARSASSRISMGSSQFETNVENDHEMAYLLRYYSEGPGQWMDLFDLGSYFASYVPVKAQTNPVLKYAAIAYAAKALGRVKGKRPIMGGNAVRHARTELYPNTHSVDWYHKATEYYDNAVSLLRQALQDDSRGISHESATGEGQWRTADGSDGSFGHQKRTSLSGFPVQRCSSDELLAATAILCVYEFLDASGPEWSRHLSGAKSLIDIAKDSMMPLQLPSPGVALQAQGVKLSKARKATFWNVARQDMLSAFINASQTRLDTEDLPMWKDAGLQIDENGFIQPMELTSSGYPESGDVMKEDMIANSLVWLMSKLVNFMAAGDEFPPQPSSPWATAVPQRTLLDYWTYLKRQFQIWHDSLPLTFKPCARISPTRIPGSLVEDDLDAVLPEVWYSLPMCGSTMQSYHMSQVQLLMNKPHETTQGRSTIYARFNSYENAVQECQFHSREIVSIALSRPDASVRINSVQALYTAGQCLADPRERKLILKLLREIEEDTGWATDYRVNQLIEQWEWSEGDVPGPDAGVNGSSANERHIPSTENHEHASKMEPEAAERGSPAQQPSTAQEQQRKASQLQYAGRPEVRRAVASFGTEFSKSRHMVYKLKLQKIKTDGNSVKRHLESMLADVDEMERAFKTNMEWEPSFTNLIVKETPSLTGSPHTPSTGGVAIPAAHPTPTNNGPAVLAAPLSPLSLPLSPPPGIYHSARPSAPMSVGAGSLPTPTPLHQFFACPNGWHCRSAMQQQQEQQPSLPPLHSAASALATATRSSTASRSYTPMNVSRDAGVAGSADETPLPGSLQLEKGLFEAYNRGERAAGSSGGAWEM</sequence>
<feature type="compositionally biased region" description="Low complexity" evidence="3">
    <location>
        <begin position="976"/>
        <end position="1007"/>
    </location>
</feature>
<feature type="region of interest" description="Disordered" evidence="3">
    <location>
        <begin position="86"/>
        <end position="133"/>
    </location>
</feature>
<evidence type="ECO:0000256" key="2">
    <source>
        <dbReference type="ARBA" id="ARBA00023242"/>
    </source>
</evidence>
<dbReference type="PANTHER" id="PTHR37534">
    <property type="entry name" value="TRANSCRIPTIONAL ACTIVATOR PROTEIN UGA3"/>
    <property type="match status" value="1"/>
</dbReference>
<dbReference type="InterPro" id="IPR001138">
    <property type="entry name" value="Zn2Cys6_DnaBD"/>
</dbReference>
<dbReference type="Gene3D" id="4.10.240.10">
    <property type="entry name" value="Zn(2)-C6 fungal-type DNA-binding domain"/>
    <property type="match status" value="1"/>
</dbReference>
<organism evidence="5 6">
    <name type="scientific">Neofusicoccum ribis</name>
    <dbReference type="NCBI Taxonomy" id="45134"/>
    <lineage>
        <taxon>Eukaryota</taxon>
        <taxon>Fungi</taxon>
        <taxon>Dikarya</taxon>
        <taxon>Ascomycota</taxon>
        <taxon>Pezizomycotina</taxon>
        <taxon>Dothideomycetes</taxon>
        <taxon>Dothideomycetes incertae sedis</taxon>
        <taxon>Botryosphaeriales</taxon>
        <taxon>Botryosphaeriaceae</taxon>
        <taxon>Neofusicoccum</taxon>
    </lineage>
</organism>
<keyword evidence="2" id="KW-0539">Nucleus</keyword>
<dbReference type="InterPro" id="IPR021858">
    <property type="entry name" value="Fun_TF"/>
</dbReference>
<reference evidence="5 6" key="1">
    <citation type="submission" date="2024-02" db="EMBL/GenBank/DDBJ databases">
        <title>De novo assembly and annotation of 12 fungi associated with fruit tree decline syndrome in Ontario, Canada.</title>
        <authorList>
            <person name="Sulman M."/>
            <person name="Ellouze W."/>
            <person name="Ilyukhin E."/>
        </authorList>
    </citation>
    <scope>NUCLEOTIDE SEQUENCE [LARGE SCALE GENOMIC DNA]</scope>
    <source>
        <strain evidence="5 6">M1-105</strain>
    </source>
</reference>
<name>A0ABR3SY57_9PEZI</name>
<keyword evidence="6" id="KW-1185">Reference proteome</keyword>